<dbReference type="EMBL" id="VSSQ01058977">
    <property type="protein sequence ID" value="MPN12600.1"/>
    <property type="molecule type" value="Genomic_DNA"/>
</dbReference>
<proteinExistence type="predicted"/>
<name>A0A645FF70_9ZZZZ</name>
<comment type="caution">
    <text evidence="1">The sequence shown here is derived from an EMBL/GenBank/DDBJ whole genome shotgun (WGS) entry which is preliminary data.</text>
</comment>
<protein>
    <submittedName>
        <fullName evidence="1">Uncharacterized protein</fullName>
    </submittedName>
</protein>
<reference evidence="1" key="1">
    <citation type="submission" date="2019-08" db="EMBL/GenBank/DDBJ databases">
        <authorList>
            <person name="Kucharzyk K."/>
            <person name="Murdoch R.W."/>
            <person name="Higgins S."/>
            <person name="Loffler F."/>
        </authorList>
    </citation>
    <scope>NUCLEOTIDE SEQUENCE</scope>
</reference>
<evidence type="ECO:0000313" key="1">
    <source>
        <dbReference type="EMBL" id="MPN12600.1"/>
    </source>
</evidence>
<accession>A0A645FF70</accession>
<sequence length="155" mass="17462">MRMTSTMPSNAPRTCVPFISALKWRLLSSRKRSYSSSSVANERTIFIDDTASWAMAATIARRSWITVPTLRSFEEAWSMAKTATGMTRKVIRVSRQLRKSSSPIMPTKVTPCTTKSTTTEARIFCSVATSFVMRERNSPERLLYSVSSESLCVWS</sequence>
<gene>
    <name evidence="1" type="ORF">SDC9_159918</name>
</gene>
<dbReference type="AlphaFoldDB" id="A0A645FF70"/>
<organism evidence="1">
    <name type="scientific">bioreactor metagenome</name>
    <dbReference type="NCBI Taxonomy" id="1076179"/>
    <lineage>
        <taxon>unclassified sequences</taxon>
        <taxon>metagenomes</taxon>
        <taxon>ecological metagenomes</taxon>
    </lineage>
</organism>